<evidence type="ECO:0000313" key="2">
    <source>
        <dbReference type="Proteomes" id="UP001216828"/>
    </source>
</evidence>
<dbReference type="EMBL" id="CP082270">
    <property type="protein sequence ID" value="WDM63798.1"/>
    <property type="molecule type" value="Genomic_DNA"/>
</dbReference>
<dbReference type="Proteomes" id="UP001216828">
    <property type="component" value="Chromosome"/>
</dbReference>
<name>A0ABY7Y1D2_9GAMM</name>
<protein>
    <submittedName>
        <fullName evidence="1">Uncharacterized protein</fullName>
    </submittedName>
</protein>
<reference evidence="1 2" key="1">
    <citation type="submission" date="2021-08" db="EMBL/GenBank/DDBJ databases">
        <title>Stenotrophomonas forensis sp. nov., isolated from contaminated viral transport media.</title>
        <authorList>
            <person name="Nguyen S.V."/>
            <person name="Edwards D."/>
            <person name="Scott S."/>
            <person name="Doss J."/>
            <person name="Merid S."/>
            <person name="Zelaya E."/>
            <person name="Maza C."/>
            <person name="Mann M."/>
            <person name="Hamilton B."/>
            <person name="Blackwell R."/>
            <person name="Tran A."/>
            <person name="Hauser J."/>
        </authorList>
    </citation>
    <scope>NUCLEOTIDE SEQUENCE [LARGE SCALE GENOMIC DNA]</scope>
    <source>
        <strain evidence="1 2">DFS-20110405</strain>
    </source>
</reference>
<accession>A0ABY7Y1D2</accession>
<gene>
    <name evidence="1" type="ORF">K5L94_00420</name>
</gene>
<evidence type="ECO:0000313" key="1">
    <source>
        <dbReference type="EMBL" id="WDM63798.1"/>
    </source>
</evidence>
<sequence length="132" mass="14569">MAILLAMVVAAIAEWTARVCSRLRALRRASVLRTLNADEDAALAPLRAMTGIVHDDQVRLLRGAFIGGAYRPRHPFNDGMLGGIPVLFPSAARDHMAAWNEAEVVLADRWAVIVRLNGVQIAPRSRSRRVRH</sequence>
<organism evidence="1 2">
    <name type="scientific">Stenotrophomonas forensis</name>
    <dbReference type="NCBI Taxonomy" id="2871169"/>
    <lineage>
        <taxon>Bacteria</taxon>
        <taxon>Pseudomonadati</taxon>
        <taxon>Pseudomonadota</taxon>
        <taxon>Gammaproteobacteria</taxon>
        <taxon>Lysobacterales</taxon>
        <taxon>Lysobacteraceae</taxon>
        <taxon>Stenotrophomonas</taxon>
        <taxon>Stenotrophomonas maltophilia group</taxon>
    </lineage>
</organism>
<keyword evidence="2" id="KW-1185">Reference proteome</keyword>
<proteinExistence type="predicted"/>
<dbReference type="RefSeq" id="WP_053448426.1">
    <property type="nucleotide sequence ID" value="NZ_CP082270.1"/>
</dbReference>